<evidence type="ECO:0000256" key="1">
    <source>
        <dbReference type="SAM" id="MobiDB-lite"/>
    </source>
</evidence>
<feature type="region of interest" description="Disordered" evidence="1">
    <location>
        <begin position="1"/>
        <end position="38"/>
    </location>
</feature>
<evidence type="ECO:0000313" key="3">
    <source>
        <dbReference type="Proteomes" id="UP000314294"/>
    </source>
</evidence>
<reference evidence="2 3" key="1">
    <citation type="submission" date="2019-03" db="EMBL/GenBank/DDBJ databases">
        <title>First draft genome of Liparis tanakae, snailfish: a comprehensive survey of snailfish specific genes.</title>
        <authorList>
            <person name="Kim W."/>
            <person name="Song I."/>
            <person name="Jeong J.-H."/>
            <person name="Kim D."/>
            <person name="Kim S."/>
            <person name="Ryu S."/>
            <person name="Song J.Y."/>
            <person name="Lee S.K."/>
        </authorList>
    </citation>
    <scope>NUCLEOTIDE SEQUENCE [LARGE SCALE GENOMIC DNA]</scope>
    <source>
        <tissue evidence="2">Muscle</tissue>
    </source>
</reference>
<name>A0A4Z2IVT1_9TELE</name>
<gene>
    <name evidence="2" type="ORF">EYF80_007706</name>
</gene>
<evidence type="ECO:0000313" key="2">
    <source>
        <dbReference type="EMBL" id="TNN82060.1"/>
    </source>
</evidence>
<sequence length="95" mass="10343">MASTSATGLSDQQPGPREQSQGKTAMRGRAVPTQASTSYTSCQSLDYYGIPLTNTNPKNHFPKKCEVADSNPKRSSTFPPILLKPPSSTYYLVLF</sequence>
<comment type="caution">
    <text evidence="2">The sequence shown here is derived from an EMBL/GenBank/DDBJ whole genome shotgun (WGS) entry which is preliminary data.</text>
</comment>
<keyword evidence="3" id="KW-1185">Reference proteome</keyword>
<feature type="region of interest" description="Disordered" evidence="1">
    <location>
        <begin position="57"/>
        <end position="80"/>
    </location>
</feature>
<dbReference type="Proteomes" id="UP000314294">
    <property type="component" value="Unassembled WGS sequence"/>
</dbReference>
<accession>A0A4Z2IVT1</accession>
<feature type="compositionally biased region" description="Polar residues" evidence="1">
    <location>
        <begin position="1"/>
        <end position="23"/>
    </location>
</feature>
<dbReference type="AlphaFoldDB" id="A0A4Z2IVT1"/>
<proteinExistence type="predicted"/>
<dbReference type="EMBL" id="SRLO01000042">
    <property type="protein sequence ID" value="TNN82060.1"/>
    <property type="molecule type" value="Genomic_DNA"/>
</dbReference>
<organism evidence="2 3">
    <name type="scientific">Liparis tanakae</name>
    <name type="common">Tanaka's snailfish</name>
    <dbReference type="NCBI Taxonomy" id="230148"/>
    <lineage>
        <taxon>Eukaryota</taxon>
        <taxon>Metazoa</taxon>
        <taxon>Chordata</taxon>
        <taxon>Craniata</taxon>
        <taxon>Vertebrata</taxon>
        <taxon>Euteleostomi</taxon>
        <taxon>Actinopterygii</taxon>
        <taxon>Neopterygii</taxon>
        <taxon>Teleostei</taxon>
        <taxon>Neoteleostei</taxon>
        <taxon>Acanthomorphata</taxon>
        <taxon>Eupercaria</taxon>
        <taxon>Perciformes</taxon>
        <taxon>Cottioidei</taxon>
        <taxon>Cottales</taxon>
        <taxon>Liparidae</taxon>
        <taxon>Liparis</taxon>
    </lineage>
</organism>
<protein>
    <submittedName>
        <fullName evidence="2">Uncharacterized protein</fullName>
    </submittedName>
</protein>